<protein>
    <submittedName>
        <fullName evidence="2">Uncharacterized protein</fullName>
    </submittedName>
</protein>
<reference evidence="2" key="1">
    <citation type="journal article" date="2019" name="Sci. Rep.">
        <title>Draft genome of Tanacetum cinerariifolium, the natural source of mosquito coil.</title>
        <authorList>
            <person name="Yamashiro T."/>
            <person name="Shiraishi A."/>
            <person name="Satake H."/>
            <person name="Nakayama K."/>
        </authorList>
    </citation>
    <scope>NUCLEOTIDE SEQUENCE</scope>
</reference>
<feature type="compositionally biased region" description="Polar residues" evidence="1">
    <location>
        <begin position="34"/>
        <end position="48"/>
    </location>
</feature>
<proteinExistence type="predicted"/>
<evidence type="ECO:0000313" key="2">
    <source>
        <dbReference type="EMBL" id="GEU75691.1"/>
    </source>
</evidence>
<dbReference type="EMBL" id="BKCJ010007132">
    <property type="protein sequence ID" value="GEU75691.1"/>
    <property type="molecule type" value="Genomic_DNA"/>
</dbReference>
<evidence type="ECO:0000256" key="1">
    <source>
        <dbReference type="SAM" id="MobiDB-lite"/>
    </source>
</evidence>
<feature type="region of interest" description="Disordered" evidence="1">
    <location>
        <begin position="32"/>
        <end position="53"/>
    </location>
</feature>
<name>A0A6L2MNV0_TANCI</name>
<organism evidence="2">
    <name type="scientific">Tanacetum cinerariifolium</name>
    <name type="common">Dalmatian daisy</name>
    <name type="synonym">Chrysanthemum cinerariifolium</name>
    <dbReference type="NCBI Taxonomy" id="118510"/>
    <lineage>
        <taxon>Eukaryota</taxon>
        <taxon>Viridiplantae</taxon>
        <taxon>Streptophyta</taxon>
        <taxon>Embryophyta</taxon>
        <taxon>Tracheophyta</taxon>
        <taxon>Spermatophyta</taxon>
        <taxon>Magnoliopsida</taxon>
        <taxon>eudicotyledons</taxon>
        <taxon>Gunneridae</taxon>
        <taxon>Pentapetalae</taxon>
        <taxon>asterids</taxon>
        <taxon>campanulids</taxon>
        <taxon>Asterales</taxon>
        <taxon>Asteraceae</taxon>
        <taxon>Asteroideae</taxon>
        <taxon>Anthemideae</taxon>
        <taxon>Anthemidinae</taxon>
        <taxon>Tanacetum</taxon>
    </lineage>
</organism>
<dbReference type="AlphaFoldDB" id="A0A6L2MNV0"/>
<sequence length="176" mass="19228">MYRAIDIYLKAHPAISDMDRKKRKAQLQEIEKATANTPKGNAKGTTSGKPPLPIAAAGKPPLPIAGGEAEINLEIEGIRYLDMNFLMHELNSHLFFFLVILTASTSSKSSSTKSYVFEGGGVLANVTLSDSSIFMDVGKRDTIPMACNFDVEGYSQLLESHYVIFVDQHTFLVAVS</sequence>
<comment type="caution">
    <text evidence="2">The sequence shown here is derived from an EMBL/GenBank/DDBJ whole genome shotgun (WGS) entry which is preliminary data.</text>
</comment>
<gene>
    <name evidence="2" type="ORF">Tci_047669</name>
</gene>
<accession>A0A6L2MNV0</accession>